<evidence type="ECO:0000313" key="2">
    <source>
        <dbReference type="EMBL" id="KAL1879105.1"/>
    </source>
</evidence>
<sequence length="295" mass="33442">MNRTIKEPTRARRAISVRSNDEPSKAADLWLSDRIVNVYVGREARQWSIHEKLFASKSSFFREEFYKLKNQQDNKYALGARKRPASELDQPDKANAAGNPITAQSMRGDEDKLSLELPGEDPKLFAVVVRWVYGVTFAKRCDLATMGTSSLTVRERMALYILACKLDIEGLKNAAVDLVYDHFHAGLNPGDKRRCPDMRDVQYVFDHTPEGSPLRRLLIVTSLFYLFSVKDPGEAGIELPQSWKAVLVSNGEIGFEIIKMANSWRWVIGITCPSMTIKKRCSFHEHTDGLVVCEE</sequence>
<dbReference type="Proteomes" id="UP001586593">
    <property type="component" value="Unassembled WGS sequence"/>
</dbReference>
<proteinExistence type="predicted"/>
<reference evidence="2 3" key="1">
    <citation type="journal article" date="2024" name="Commun. Biol.">
        <title>Comparative genomic analysis of thermophilic fungi reveals convergent evolutionary adaptations and gene losses.</title>
        <authorList>
            <person name="Steindorff A.S."/>
            <person name="Aguilar-Pontes M.V."/>
            <person name="Robinson A.J."/>
            <person name="Andreopoulos B."/>
            <person name="LaButti K."/>
            <person name="Kuo A."/>
            <person name="Mondo S."/>
            <person name="Riley R."/>
            <person name="Otillar R."/>
            <person name="Haridas S."/>
            <person name="Lipzen A."/>
            <person name="Grimwood J."/>
            <person name="Schmutz J."/>
            <person name="Clum A."/>
            <person name="Reid I.D."/>
            <person name="Moisan M.C."/>
            <person name="Butler G."/>
            <person name="Nguyen T.T.M."/>
            <person name="Dewar K."/>
            <person name="Conant G."/>
            <person name="Drula E."/>
            <person name="Henrissat B."/>
            <person name="Hansel C."/>
            <person name="Singer S."/>
            <person name="Hutchinson M.I."/>
            <person name="de Vries R.P."/>
            <person name="Natvig D.O."/>
            <person name="Powell A.J."/>
            <person name="Tsang A."/>
            <person name="Grigoriev I.V."/>
        </authorList>
    </citation>
    <scope>NUCLEOTIDE SEQUENCE [LARGE SCALE GENOMIC DNA]</scope>
    <source>
        <strain evidence="2 3">ATCC 24622</strain>
    </source>
</reference>
<gene>
    <name evidence="2" type="ORF">VTK73DRAFT_7329</name>
</gene>
<dbReference type="PANTHER" id="PTHR47843">
    <property type="entry name" value="BTB DOMAIN-CONTAINING PROTEIN-RELATED"/>
    <property type="match status" value="1"/>
</dbReference>
<name>A0ABR3XTR2_9PEZI</name>
<feature type="region of interest" description="Disordered" evidence="1">
    <location>
        <begin position="80"/>
        <end position="110"/>
    </location>
</feature>
<dbReference type="InterPro" id="IPR011333">
    <property type="entry name" value="SKP1/BTB/POZ_sf"/>
</dbReference>
<organism evidence="2 3">
    <name type="scientific">Phialemonium thermophilum</name>
    <dbReference type="NCBI Taxonomy" id="223376"/>
    <lineage>
        <taxon>Eukaryota</taxon>
        <taxon>Fungi</taxon>
        <taxon>Dikarya</taxon>
        <taxon>Ascomycota</taxon>
        <taxon>Pezizomycotina</taxon>
        <taxon>Sordariomycetes</taxon>
        <taxon>Sordariomycetidae</taxon>
        <taxon>Cephalothecales</taxon>
        <taxon>Cephalothecaceae</taxon>
        <taxon>Phialemonium</taxon>
    </lineage>
</organism>
<evidence type="ECO:0000313" key="3">
    <source>
        <dbReference type="Proteomes" id="UP001586593"/>
    </source>
</evidence>
<accession>A0ABR3XTR2</accession>
<keyword evidence="3" id="KW-1185">Reference proteome</keyword>
<dbReference type="PANTHER" id="PTHR47843:SF2">
    <property type="entry name" value="BTB DOMAIN-CONTAINING PROTEIN"/>
    <property type="match status" value="1"/>
</dbReference>
<evidence type="ECO:0008006" key="4">
    <source>
        <dbReference type="Google" id="ProtNLM"/>
    </source>
</evidence>
<dbReference type="Gene3D" id="3.30.710.10">
    <property type="entry name" value="Potassium Channel Kv1.1, Chain A"/>
    <property type="match status" value="1"/>
</dbReference>
<dbReference type="SUPFAM" id="SSF54695">
    <property type="entry name" value="POZ domain"/>
    <property type="match status" value="1"/>
</dbReference>
<dbReference type="EMBL" id="JAZHXJ010000046">
    <property type="protein sequence ID" value="KAL1879105.1"/>
    <property type="molecule type" value="Genomic_DNA"/>
</dbReference>
<evidence type="ECO:0000256" key="1">
    <source>
        <dbReference type="SAM" id="MobiDB-lite"/>
    </source>
</evidence>
<protein>
    <recommendedName>
        <fullName evidence="4">BTB domain-containing protein</fullName>
    </recommendedName>
</protein>
<comment type="caution">
    <text evidence="2">The sequence shown here is derived from an EMBL/GenBank/DDBJ whole genome shotgun (WGS) entry which is preliminary data.</text>
</comment>